<evidence type="ECO:0008006" key="3">
    <source>
        <dbReference type="Google" id="ProtNLM"/>
    </source>
</evidence>
<keyword evidence="2" id="KW-1185">Reference proteome</keyword>
<organism evidence="1 2">
    <name type="scientific">Algoriphagus antarcticus</name>
    <dbReference type="NCBI Taxonomy" id="238540"/>
    <lineage>
        <taxon>Bacteria</taxon>
        <taxon>Pseudomonadati</taxon>
        <taxon>Bacteroidota</taxon>
        <taxon>Cytophagia</taxon>
        <taxon>Cytophagales</taxon>
        <taxon>Cyclobacteriaceae</taxon>
        <taxon>Algoriphagus</taxon>
    </lineage>
</organism>
<evidence type="ECO:0000313" key="2">
    <source>
        <dbReference type="Proteomes" id="UP000256405"/>
    </source>
</evidence>
<evidence type="ECO:0000313" key="1">
    <source>
        <dbReference type="EMBL" id="REG90712.1"/>
    </source>
</evidence>
<sequence>MVGIYKMSLTMAKPNIWIIDTTIFLNILDIPGSNSDRATVLSEFEERINAKDLFFLPFIVLVETGNPIAKLSGNLKYEKAKDFVDQVKSALNGVSPFTALKFPDKEELLQWIDNFPTKSSQGIGFGDYSIIQDWQEQCKLFPGWSVRIWSLDAGLQGYYS</sequence>
<proteinExistence type="predicted"/>
<gene>
    <name evidence="1" type="ORF">C8N25_106215</name>
</gene>
<dbReference type="EMBL" id="QUNF01000006">
    <property type="protein sequence ID" value="REG90712.1"/>
    <property type="molecule type" value="Genomic_DNA"/>
</dbReference>
<protein>
    <recommendedName>
        <fullName evidence="3">PIN domain-containing protein</fullName>
    </recommendedName>
</protein>
<reference evidence="1 2" key="1">
    <citation type="submission" date="2018-08" db="EMBL/GenBank/DDBJ databases">
        <title>Genomic Encyclopedia of Archaeal and Bacterial Type Strains, Phase II (KMG-II): from individual species to whole genera.</title>
        <authorList>
            <person name="Goeker M."/>
        </authorList>
    </citation>
    <scope>NUCLEOTIDE SEQUENCE [LARGE SCALE GENOMIC DNA]</scope>
    <source>
        <strain evidence="1 2">DSM 15986</strain>
    </source>
</reference>
<dbReference type="AlphaFoldDB" id="A0A3E0DXC5"/>
<name>A0A3E0DXC5_9BACT</name>
<dbReference type="Proteomes" id="UP000256405">
    <property type="component" value="Unassembled WGS sequence"/>
</dbReference>
<accession>A0A3E0DXC5</accession>
<comment type="caution">
    <text evidence="1">The sequence shown here is derived from an EMBL/GenBank/DDBJ whole genome shotgun (WGS) entry which is preliminary data.</text>
</comment>